<evidence type="ECO:0000313" key="3">
    <source>
        <dbReference type="Proteomes" id="UP000036503"/>
    </source>
</evidence>
<evidence type="ECO:0000256" key="1">
    <source>
        <dbReference type="PROSITE-ProRule" id="PRU00182"/>
    </source>
</evidence>
<dbReference type="PATRIC" id="fig|1122219.3.peg.298"/>
<dbReference type="EMBL" id="LEKT01000002">
    <property type="protein sequence ID" value="KMO87791.1"/>
    <property type="molecule type" value="Genomic_DNA"/>
</dbReference>
<dbReference type="Gene3D" id="3.10.290.10">
    <property type="entry name" value="RNA-binding S4 domain"/>
    <property type="match status" value="1"/>
</dbReference>
<sequence length="71" mass="7911">METIKIKTAMIQLDQFLKWASVLQSGGEVRILIEEKKIYVNGVLCTAKRKKLYAGDIIDIKGIGAYQVIGV</sequence>
<proteinExistence type="predicted"/>
<accession>A0A0J6ZS55</accession>
<dbReference type="InterPro" id="IPR036986">
    <property type="entry name" value="S4_RNA-bd_sf"/>
</dbReference>
<dbReference type="STRING" id="39029.BSR42_06860"/>
<comment type="caution">
    <text evidence="2">The sequence shown here is derived from an EMBL/GenBank/DDBJ whole genome shotgun (WGS) entry which is preliminary data.</text>
</comment>
<dbReference type="Proteomes" id="UP000036503">
    <property type="component" value="Unassembled WGS sequence"/>
</dbReference>
<dbReference type="AlphaFoldDB" id="A0A0J6ZS55"/>
<dbReference type="OrthoDB" id="9811532at2"/>
<organism evidence="2 3">
    <name type="scientific">Megasphaera cerevisiae DSM 20462</name>
    <dbReference type="NCBI Taxonomy" id="1122219"/>
    <lineage>
        <taxon>Bacteria</taxon>
        <taxon>Bacillati</taxon>
        <taxon>Bacillota</taxon>
        <taxon>Negativicutes</taxon>
        <taxon>Veillonellales</taxon>
        <taxon>Veillonellaceae</taxon>
        <taxon>Megasphaera</taxon>
    </lineage>
</organism>
<keyword evidence="1" id="KW-0694">RNA-binding</keyword>
<dbReference type="PROSITE" id="PS50889">
    <property type="entry name" value="S4"/>
    <property type="match status" value="1"/>
</dbReference>
<dbReference type="InParanoid" id="A0A0J6ZS55"/>
<dbReference type="Pfam" id="PF13275">
    <property type="entry name" value="S4_2"/>
    <property type="match status" value="1"/>
</dbReference>
<dbReference type="SUPFAM" id="SSF55174">
    <property type="entry name" value="Alpha-L RNA-binding motif"/>
    <property type="match status" value="1"/>
</dbReference>
<dbReference type="FunCoup" id="A0A0J6ZS55">
    <property type="interactions" value="58"/>
</dbReference>
<dbReference type="CDD" id="cd00165">
    <property type="entry name" value="S4"/>
    <property type="match status" value="1"/>
</dbReference>
<reference evidence="2 3" key="1">
    <citation type="submission" date="2015-06" db="EMBL/GenBank/DDBJ databases">
        <title>Draft genome sequence of beer spoilage bacterium Megasphaera cerevisiae type strain 20462.</title>
        <authorList>
            <person name="Kutumbaka K."/>
            <person name="Pasmowitz J."/>
            <person name="Mategko J."/>
            <person name="Reyes D."/>
            <person name="Friedrich A."/>
            <person name="Han S."/>
            <person name="Martens-Habbena W."/>
            <person name="Neal-McKinney J."/>
            <person name="Janagama H.K."/>
            <person name="Nadala C."/>
            <person name="Samadpour M."/>
        </authorList>
    </citation>
    <scope>NUCLEOTIDE SEQUENCE [LARGE SCALE GENOMIC DNA]</scope>
    <source>
        <strain evidence="2 3">DSM 20462</strain>
    </source>
</reference>
<dbReference type="GO" id="GO:0003723">
    <property type="term" value="F:RNA binding"/>
    <property type="evidence" value="ECO:0007669"/>
    <property type="project" value="UniProtKB-KW"/>
</dbReference>
<name>A0A0J6ZS55_9FIRM</name>
<dbReference type="RefSeq" id="WP_048513010.1">
    <property type="nucleotide sequence ID" value="NZ_FUXD01000009.1"/>
</dbReference>
<evidence type="ECO:0000313" key="2">
    <source>
        <dbReference type="EMBL" id="KMO87791.1"/>
    </source>
</evidence>
<keyword evidence="3" id="KW-1185">Reference proteome</keyword>
<gene>
    <name evidence="2" type="ORF">AB840_01315</name>
</gene>
<protein>
    <submittedName>
        <fullName evidence="2">RNA-binding protein S4</fullName>
    </submittedName>
</protein>